<name>A0A0L0JLK9_9ACTN</name>
<dbReference type="PRINTS" id="PR00359">
    <property type="entry name" value="BP450"/>
</dbReference>
<dbReference type="OrthoDB" id="3664945at2"/>
<keyword evidence="2 7" id="KW-0349">Heme</keyword>
<dbReference type="InterPro" id="IPR002397">
    <property type="entry name" value="Cyt_P450_B"/>
</dbReference>
<evidence type="ECO:0000256" key="2">
    <source>
        <dbReference type="ARBA" id="ARBA00022617"/>
    </source>
</evidence>
<keyword evidence="3 7" id="KW-0479">Metal-binding</keyword>
<dbReference type="SUPFAM" id="SSF48264">
    <property type="entry name" value="Cytochrome P450"/>
    <property type="match status" value="1"/>
</dbReference>
<dbReference type="PATRIC" id="fig|42234.21.peg.7741"/>
<dbReference type="Pfam" id="PF00067">
    <property type="entry name" value="p450"/>
    <property type="match status" value="1"/>
</dbReference>
<evidence type="ECO:0008006" key="10">
    <source>
        <dbReference type="Google" id="ProtNLM"/>
    </source>
</evidence>
<dbReference type="AlphaFoldDB" id="A0A0L0JLK9"/>
<protein>
    <recommendedName>
        <fullName evidence="10">Cytochrome P450</fullName>
    </recommendedName>
</protein>
<dbReference type="Gene3D" id="1.10.630.10">
    <property type="entry name" value="Cytochrome P450"/>
    <property type="match status" value="1"/>
</dbReference>
<comment type="similarity">
    <text evidence="1 7">Belongs to the cytochrome P450 family.</text>
</comment>
<evidence type="ECO:0000313" key="9">
    <source>
        <dbReference type="Proteomes" id="UP000037151"/>
    </source>
</evidence>
<evidence type="ECO:0000313" key="8">
    <source>
        <dbReference type="EMBL" id="KND26280.1"/>
    </source>
</evidence>
<dbReference type="PRINTS" id="PR00385">
    <property type="entry name" value="P450"/>
</dbReference>
<accession>A0A0L0JLK9</accession>
<dbReference type="RefSeq" id="WP_050374614.1">
    <property type="nucleotide sequence ID" value="NZ_KQ257834.1"/>
</dbReference>
<reference evidence="9" key="1">
    <citation type="submission" date="2014-07" db="EMBL/GenBank/DDBJ databases">
        <title>Genome sequencing of plant-pathogenic Streptomyces species.</title>
        <authorList>
            <person name="Harrison J."/>
            <person name="Sapp M."/>
            <person name="Thwaites R."/>
            <person name="Studholme D.J."/>
        </authorList>
    </citation>
    <scope>NUCLEOTIDE SEQUENCE [LARGE SCALE GENOMIC DNA]</scope>
    <source>
        <strain evidence="9">NCPPB 4445</strain>
    </source>
</reference>
<keyword evidence="6 7" id="KW-0503">Monooxygenase</keyword>
<dbReference type="GO" id="GO:0020037">
    <property type="term" value="F:heme binding"/>
    <property type="evidence" value="ECO:0007669"/>
    <property type="project" value="InterPro"/>
</dbReference>
<comment type="caution">
    <text evidence="8">The sequence shown here is derived from an EMBL/GenBank/DDBJ whole genome shotgun (WGS) entry which is preliminary data.</text>
</comment>
<dbReference type="InterPro" id="IPR001128">
    <property type="entry name" value="Cyt_P450"/>
</dbReference>
<dbReference type="PANTHER" id="PTHR46696:SF1">
    <property type="entry name" value="CYTOCHROME P450 YJIB-RELATED"/>
    <property type="match status" value="1"/>
</dbReference>
<dbReference type="GO" id="GO:0005506">
    <property type="term" value="F:iron ion binding"/>
    <property type="evidence" value="ECO:0007669"/>
    <property type="project" value="InterPro"/>
</dbReference>
<dbReference type="Proteomes" id="UP000037151">
    <property type="component" value="Unassembled WGS sequence"/>
</dbReference>
<dbReference type="PANTHER" id="PTHR46696">
    <property type="entry name" value="P450, PUTATIVE (EUROFUNG)-RELATED"/>
    <property type="match status" value="1"/>
</dbReference>
<keyword evidence="4 7" id="KW-0560">Oxidoreductase</keyword>
<keyword evidence="5 7" id="KW-0408">Iron</keyword>
<evidence type="ECO:0000256" key="4">
    <source>
        <dbReference type="ARBA" id="ARBA00023002"/>
    </source>
</evidence>
<evidence type="ECO:0000256" key="1">
    <source>
        <dbReference type="ARBA" id="ARBA00010617"/>
    </source>
</evidence>
<dbReference type="PROSITE" id="PS00086">
    <property type="entry name" value="CYTOCHROME_P450"/>
    <property type="match status" value="1"/>
</dbReference>
<dbReference type="CDD" id="cd11030">
    <property type="entry name" value="CYP105-like"/>
    <property type="match status" value="1"/>
</dbReference>
<dbReference type="GO" id="GO:0016705">
    <property type="term" value="F:oxidoreductase activity, acting on paired donors, with incorporation or reduction of molecular oxygen"/>
    <property type="evidence" value="ECO:0007669"/>
    <property type="project" value="InterPro"/>
</dbReference>
<dbReference type="FunFam" id="1.10.630.10:FF:000018">
    <property type="entry name" value="Cytochrome P450 monooxygenase"/>
    <property type="match status" value="1"/>
</dbReference>
<dbReference type="InterPro" id="IPR017972">
    <property type="entry name" value="Cyt_P450_CS"/>
</dbReference>
<dbReference type="EMBL" id="JPPY01000213">
    <property type="protein sequence ID" value="KND26280.1"/>
    <property type="molecule type" value="Genomic_DNA"/>
</dbReference>
<proteinExistence type="inferred from homology"/>
<evidence type="ECO:0000256" key="5">
    <source>
        <dbReference type="ARBA" id="ARBA00023004"/>
    </source>
</evidence>
<evidence type="ECO:0000256" key="3">
    <source>
        <dbReference type="ARBA" id="ARBA00022723"/>
    </source>
</evidence>
<evidence type="ECO:0000256" key="6">
    <source>
        <dbReference type="ARBA" id="ARBA00023033"/>
    </source>
</evidence>
<dbReference type="InterPro" id="IPR036396">
    <property type="entry name" value="Cyt_P450_sf"/>
</dbReference>
<sequence>MANFHHFPEAEVLEFPTGRPAGCPFDPDEVYARLRAKETLSRVRCPAGMDAWLVGRYDDVRDVLANPRLSSRGAAGAHMMDEVPDPVPGWMFQLDGEEHTRLRRLLMREFTVRRTEALRPAVQRIADEHVDAMLTGTSADLVRDFALPVPLRVVCELLGVPYDDHEAFHRHSEALGSYDTDDAGRAAALGGITGSLREVIERRLVEPGDDLLSRLIARGDASGRPPTVEELVNIGVMLLVAGHETTAYTIALSVAALLEKPERYAALRTGPEAIGTAVEELLRYLSVIQFGAARYATEDVTVGGTRVRAGEWLLAAFASGNRDERVFPDAGAVDLGRQGRTHLTFGFGPHQCLGQQLARVELQVTLATLARRLPDLRLTRPLEQADFRRNDLVYGPRSMPVTW</sequence>
<evidence type="ECO:0000256" key="7">
    <source>
        <dbReference type="RuleBase" id="RU000461"/>
    </source>
</evidence>
<gene>
    <name evidence="8" type="ORF">IQ63_37605</name>
</gene>
<organism evidence="8 9">
    <name type="scientific">Streptomyces acidiscabies</name>
    <dbReference type="NCBI Taxonomy" id="42234"/>
    <lineage>
        <taxon>Bacteria</taxon>
        <taxon>Bacillati</taxon>
        <taxon>Actinomycetota</taxon>
        <taxon>Actinomycetes</taxon>
        <taxon>Kitasatosporales</taxon>
        <taxon>Streptomycetaceae</taxon>
        <taxon>Streptomyces</taxon>
    </lineage>
</organism>
<dbReference type="GO" id="GO:0004497">
    <property type="term" value="F:monooxygenase activity"/>
    <property type="evidence" value="ECO:0007669"/>
    <property type="project" value="UniProtKB-KW"/>
</dbReference>